<dbReference type="InterPro" id="IPR032675">
    <property type="entry name" value="LRR_dom_sf"/>
</dbReference>
<dbReference type="OrthoDB" id="2269034at2759"/>
<sequence length="504" mass="58015">MGAFNNLPNEIIAEIFVQCLPLKSNHPNPKDAPLLLTHVCSFWRSLAQVTPRLWSSLRLEPHRASILDTAAKRDRALRTVSVCIEQYRHWRSHTPMTHPFDLSIRAWNSSTIKLELTTDWHSLMHAIAQDSSSLRSLMVDVEDLRYCRPIWTLTRTSICMLEAIHIRYRPEGYRVSIFEELAGIQTFAAAPRLRKVILEYNSDRRGDLLALPWAQLTHLVLTFPMPPSQFYTLLHDCPKLEALAFNFGKRNDNDEKINNTDISSKSLRKLDITFHFLDAEPTPSLFSSTDFPVLRSIVFRTAPTGYHFQWLPKSPARDHLFSQLHNLHTLKLGFQQIRSTTLLELFETAPNIVKLALDSDIVDYPQLLAALTCVLSPVKQQRILTHLKDFELYVEVSLGVLRENVHGRTDTPFTADQFMSMVSSRSRSFLASQGEEPNLPAYLERVHLCIEDKDLIKSAEGLNVQELRERLESLQAKENMIASFSLSKDKDRWLQLEIKSWDDF</sequence>
<protein>
    <recommendedName>
        <fullName evidence="3">F-box domain-containing protein</fullName>
    </recommendedName>
</protein>
<evidence type="ECO:0000313" key="1">
    <source>
        <dbReference type="EMBL" id="KAF9530166.1"/>
    </source>
</evidence>
<comment type="caution">
    <text evidence="1">The sequence shown here is derived from an EMBL/GenBank/DDBJ whole genome shotgun (WGS) entry which is preliminary data.</text>
</comment>
<dbReference type="Gene3D" id="3.80.10.10">
    <property type="entry name" value="Ribonuclease Inhibitor"/>
    <property type="match status" value="1"/>
</dbReference>
<name>A0A9P6EJC2_9AGAR</name>
<organism evidence="1 2">
    <name type="scientific">Crepidotus variabilis</name>
    <dbReference type="NCBI Taxonomy" id="179855"/>
    <lineage>
        <taxon>Eukaryota</taxon>
        <taxon>Fungi</taxon>
        <taxon>Dikarya</taxon>
        <taxon>Basidiomycota</taxon>
        <taxon>Agaricomycotina</taxon>
        <taxon>Agaricomycetes</taxon>
        <taxon>Agaricomycetidae</taxon>
        <taxon>Agaricales</taxon>
        <taxon>Agaricineae</taxon>
        <taxon>Crepidotaceae</taxon>
        <taxon>Crepidotus</taxon>
    </lineage>
</organism>
<dbReference type="EMBL" id="MU157841">
    <property type="protein sequence ID" value="KAF9530166.1"/>
    <property type="molecule type" value="Genomic_DNA"/>
</dbReference>
<dbReference type="AlphaFoldDB" id="A0A9P6EJC2"/>
<accession>A0A9P6EJC2</accession>
<dbReference type="Gene3D" id="1.20.1280.50">
    <property type="match status" value="1"/>
</dbReference>
<gene>
    <name evidence="1" type="ORF">CPB83DRAFT_187174</name>
</gene>
<proteinExistence type="predicted"/>
<dbReference type="Proteomes" id="UP000807306">
    <property type="component" value="Unassembled WGS sequence"/>
</dbReference>
<evidence type="ECO:0000313" key="2">
    <source>
        <dbReference type="Proteomes" id="UP000807306"/>
    </source>
</evidence>
<keyword evidence="2" id="KW-1185">Reference proteome</keyword>
<evidence type="ECO:0008006" key="3">
    <source>
        <dbReference type="Google" id="ProtNLM"/>
    </source>
</evidence>
<reference evidence="1" key="1">
    <citation type="submission" date="2020-11" db="EMBL/GenBank/DDBJ databases">
        <authorList>
            <consortium name="DOE Joint Genome Institute"/>
            <person name="Ahrendt S."/>
            <person name="Riley R."/>
            <person name="Andreopoulos W."/>
            <person name="Labutti K."/>
            <person name="Pangilinan J."/>
            <person name="Ruiz-Duenas F.J."/>
            <person name="Barrasa J.M."/>
            <person name="Sanchez-Garcia M."/>
            <person name="Camarero S."/>
            <person name="Miyauchi S."/>
            <person name="Serrano A."/>
            <person name="Linde D."/>
            <person name="Babiker R."/>
            <person name="Drula E."/>
            <person name="Ayuso-Fernandez I."/>
            <person name="Pacheco R."/>
            <person name="Padilla G."/>
            <person name="Ferreira P."/>
            <person name="Barriuso J."/>
            <person name="Kellner H."/>
            <person name="Castanera R."/>
            <person name="Alfaro M."/>
            <person name="Ramirez L."/>
            <person name="Pisabarro A.G."/>
            <person name="Kuo A."/>
            <person name="Tritt A."/>
            <person name="Lipzen A."/>
            <person name="He G."/>
            <person name="Yan M."/>
            <person name="Ng V."/>
            <person name="Cullen D."/>
            <person name="Martin F."/>
            <person name="Rosso M.-N."/>
            <person name="Henrissat B."/>
            <person name="Hibbett D."/>
            <person name="Martinez A.T."/>
            <person name="Grigoriev I.V."/>
        </authorList>
    </citation>
    <scope>NUCLEOTIDE SEQUENCE</scope>
    <source>
        <strain evidence="1">CBS 506.95</strain>
    </source>
</reference>
<dbReference type="SUPFAM" id="SSF52047">
    <property type="entry name" value="RNI-like"/>
    <property type="match status" value="1"/>
</dbReference>